<dbReference type="EMBL" id="JBFNXX010000022">
    <property type="protein sequence ID" value="MEW9921829.1"/>
    <property type="molecule type" value="Genomic_DNA"/>
</dbReference>
<reference evidence="1 2" key="1">
    <citation type="submission" date="2024-07" db="EMBL/GenBank/DDBJ databases">
        <title>Marimonas sp.nov., isolated from tidal-flat sediment.</title>
        <authorList>
            <person name="Jayan J.N."/>
            <person name="Lee S.S."/>
        </authorList>
    </citation>
    <scope>NUCLEOTIDE SEQUENCE [LARGE SCALE GENOMIC DNA]</scope>
    <source>
        <strain evidence="1 2">MJW-29</strain>
    </source>
</reference>
<dbReference type="Proteomes" id="UP001556098">
    <property type="component" value="Unassembled WGS sequence"/>
</dbReference>
<proteinExistence type="predicted"/>
<comment type="caution">
    <text evidence="1">The sequence shown here is derived from an EMBL/GenBank/DDBJ whole genome shotgun (WGS) entry which is preliminary data.</text>
</comment>
<evidence type="ECO:0000313" key="1">
    <source>
        <dbReference type="EMBL" id="MEW9921829.1"/>
    </source>
</evidence>
<protein>
    <submittedName>
        <fullName evidence="1">Uncharacterized protein</fullName>
    </submittedName>
</protein>
<sequence length="195" mass="21888">MITRRKFIVTTAATASSPFAAEASAEQSECLPLKALPRVRTVFAKRADEGRLVLFSDGPETPQKLIRSDVLERAFGPGTDLLLQQRDHWRMIDEGWFAEDELFEPTCIEDPAFQTWHANYRPETEAHDFLYDLFRDEIAGPFGARIPDLGLELGEHPTTPRYATAKLDGEWCIPLITSAVAARTTWLAIDTNIAP</sequence>
<name>A0ABV3RS94_9RHOB</name>
<dbReference type="RefSeq" id="WP_367879529.1">
    <property type="nucleotide sequence ID" value="NZ_JBFNXX010000022.1"/>
</dbReference>
<organism evidence="1 2">
    <name type="scientific">Sulfitobacter sediminis</name>
    <dbReference type="NCBI Taxonomy" id="3234186"/>
    <lineage>
        <taxon>Bacteria</taxon>
        <taxon>Pseudomonadati</taxon>
        <taxon>Pseudomonadota</taxon>
        <taxon>Alphaproteobacteria</taxon>
        <taxon>Rhodobacterales</taxon>
        <taxon>Roseobacteraceae</taxon>
        <taxon>Sulfitobacter</taxon>
    </lineage>
</organism>
<gene>
    <name evidence="1" type="ORF">AB2B41_19655</name>
</gene>
<evidence type="ECO:0000313" key="2">
    <source>
        <dbReference type="Proteomes" id="UP001556098"/>
    </source>
</evidence>
<keyword evidence="2" id="KW-1185">Reference proteome</keyword>
<accession>A0ABV3RS94</accession>